<dbReference type="FunFam" id="1.10.3720.10:FF:000088">
    <property type="entry name" value="Iron(III) ABC transporter, permease protein"/>
    <property type="match status" value="1"/>
</dbReference>
<keyword evidence="3" id="KW-1003">Cell membrane</keyword>
<feature type="domain" description="ABC transmembrane type-1" evidence="9">
    <location>
        <begin position="81"/>
        <end position="286"/>
    </location>
</feature>
<organism evidence="10 11">
    <name type="scientific">Brucella abortus (strain S19)</name>
    <dbReference type="NCBI Taxonomy" id="430066"/>
    <lineage>
        <taxon>Bacteria</taxon>
        <taxon>Pseudomonadati</taxon>
        <taxon>Pseudomonadota</taxon>
        <taxon>Alphaproteobacteria</taxon>
        <taxon>Hyphomicrobiales</taxon>
        <taxon>Brucellaceae</taxon>
        <taxon>Brucella/Ochrobactrum group</taxon>
        <taxon>Brucella</taxon>
    </lineage>
</organism>
<feature type="transmembrane region" description="Helical" evidence="8">
    <location>
        <begin position="318"/>
        <end position="341"/>
    </location>
</feature>
<dbReference type="Pfam" id="PF00528">
    <property type="entry name" value="BPD_transp_1"/>
    <property type="match status" value="2"/>
</dbReference>
<keyword evidence="7 8" id="KW-0472">Membrane</keyword>
<evidence type="ECO:0000256" key="3">
    <source>
        <dbReference type="ARBA" id="ARBA00022475"/>
    </source>
</evidence>
<dbReference type="Gene3D" id="1.10.3720.10">
    <property type="entry name" value="MetI-like"/>
    <property type="match status" value="2"/>
</dbReference>
<feature type="transmembrane region" description="Helical" evidence="8">
    <location>
        <begin position="119"/>
        <end position="137"/>
    </location>
</feature>
<dbReference type="KEGG" id="bmc:BAbS19_II05100"/>
<keyword evidence="6 8" id="KW-1133">Transmembrane helix</keyword>
<feature type="transmembrane region" description="Helical" evidence="8">
    <location>
        <begin position="214"/>
        <end position="236"/>
    </location>
</feature>
<dbReference type="PATRIC" id="fig|359391.4.peg.2837"/>
<comment type="subcellular location">
    <subcellularLocation>
        <location evidence="1">Cell inner membrane</location>
        <topology evidence="1">Multi-pass membrane protein</topology>
    </subcellularLocation>
    <subcellularLocation>
        <location evidence="8">Cell membrane</location>
        <topology evidence="8">Multi-pass membrane protein</topology>
    </subcellularLocation>
</comment>
<comment type="similarity">
    <text evidence="8">Belongs to the binding-protein-dependent transport system permease family.</text>
</comment>
<feature type="transmembrane region" description="Helical" evidence="8">
    <location>
        <begin position="167"/>
        <end position="187"/>
    </location>
</feature>
<dbReference type="GO" id="GO:0055085">
    <property type="term" value="P:transmembrane transport"/>
    <property type="evidence" value="ECO:0007669"/>
    <property type="project" value="InterPro"/>
</dbReference>
<evidence type="ECO:0000256" key="5">
    <source>
        <dbReference type="ARBA" id="ARBA00022692"/>
    </source>
</evidence>
<evidence type="ECO:0000256" key="8">
    <source>
        <dbReference type="RuleBase" id="RU363032"/>
    </source>
</evidence>
<dbReference type="PANTHER" id="PTHR43357:SF3">
    <property type="entry name" value="FE(3+)-TRANSPORT SYSTEM PERMEASE PROTEIN FBPB 2"/>
    <property type="match status" value="1"/>
</dbReference>
<evidence type="ECO:0000256" key="7">
    <source>
        <dbReference type="ARBA" id="ARBA00023136"/>
    </source>
</evidence>
<accession>A0A0F6AUJ5</accession>
<gene>
    <name evidence="10" type="ordered locus">BAbS19_II05100</name>
</gene>
<evidence type="ECO:0000313" key="11">
    <source>
        <dbReference type="Proteomes" id="UP000002565"/>
    </source>
</evidence>
<evidence type="ECO:0000256" key="1">
    <source>
        <dbReference type="ARBA" id="ARBA00004429"/>
    </source>
</evidence>
<dbReference type="PROSITE" id="PS50928">
    <property type="entry name" value="ABC_TM1"/>
    <property type="match status" value="2"/>
</dbReference>
<dbReference type="HOGENOM" id="CLU_021838_0_2_5"/>
<keyword evidence="5 8" id="KW-0812">Transmembrane</keyword>
<feature type="transmembrane region" description="Helical" evidence="8">
    <location>
        <begin position="38"/>
        <end position="59"/>
    </location>
</feature>
<sequence length="589" mass="63492">MGNAGVVKHRRCDIERLMAETVAVPESKTLRPPRAGRAWLWLSAVVTVLVLFPVLALALEALQGSAGLWSHLAFTTLPAAFADTVILLSGVGLIAAVLGTSMAWLVTAYDFRGRAVLEWALLLPLAVPTYIIAYAYLDLLHPVGPMQGAVRFLLGYDSPRQFRLPDIRSMGGCIVLLGFVLYPYVYIPTRAMFLTQSASLIEAARTLGVSRKGIFWRVALPLARPAVAVGVSLALMETLNDVGAAEFLGVRTLTVSIYTTWITRSDLPRAAQLALALLFLVVALVSIERWARRKQRFASNIRHSRGFDPLKVSGFHGAWLFCLCAIPVMIGFVLPAFYLAVEAIKRMRFAGISPRLAGEALNTVALASVATVLVLICGMLVAYAVRLFPAAFSRWCYRFSTMGYAAPGTVIAIGILVVSGGFDRLLNQFTMQFFGFSAGLVLIGTGAAVVYAYVVRFLAISAGGIDAGLERIPLSLDHASRTLGRSVTETFRAVHLPLSRTAIVAAGLLVFVDCVKELPATLLLRPLNVETFATHLYGEAARGTYEEASIAALAIVITGILPVILLARVGRRLGRKEKLSAPQGPVRAG</sequence>
<feature type="transmembrane region" description="Helical" evidence="8">
    <location>
        <begin position="361"/>
        <end position="384"/>
    </location>
</feature>
<dbReference type="PANTHER" id="PTHR43357">
    <property type="entry name" value="INNER MEMBRANE ABC TRANSPORTER PERMEASE PROTEIN YDCV"/>
    <property type="match status" value="1"/>
</dbReference>
<dbReference type="InterPro" id="IPR000515">
    <property type="entry name" value="MetI-like"/>
</dbReference>
<evidence type="ECO:0000259" key="9">
    <source>
        <dbReference type="PROSITE" id="PS50928"/>
    </source>
</evidence>
<proteinExistence type="inferred from homology"/>
<feature type="transmembrane region" description="Helical" evidence="8">
    <location>
        <begin position="404"/>
        <end position="422"/>
    </location>
</feature>
<feature type="domain" description="ABC transmembrane type-1" evidence="9">
    <location>
        <begin position="360"/>
        <end position="566"/>
    </location>
</feature>
<evidence type="ECO:0000256" key="6">
    <source>
        <dbReference type="ARBA" id="ARBA00022989"/>
    </source>
</evidence>
<feature type="transmembrane region" description="Helical" evidence="8">
    <location>
        <begin position="79"/>
        <end position="107"/>
    </location>
</feature>
<dbReference type="CDD" id="cd06261">
    <property type="entry name" value="TM_PBP2"/>
    <property type="match status" value="2"/>
</dbReference>
<keyword evidence="2 8" id="KW-0813">Transport</keyword>
<feature type="transmembrane region" description="Helical" evidence="8">
    <location>
        <begin position="273"/>
        <end position="291"/>
    </location>
</feature>
<keyword evidence="4" id="KW-0997">Cell inner membrane</keyword>
<protein>
    <submittedName>
        <fullName evidence="10">Binding-protein-dependent transport systems inner membrane component</fullName>
    </submittedName>
</protein>
<dbReference type="InterPro" id="IPR035906">
    <property type="entry name" value="MetI-like_sf"/>
</dbReference>
<dbReference type="SUPFAM" id="SSF161098">
    <property type="entry name" value="MetI-like"/>
    <property type="match status" value="2"/>
</dbReference>
<dbReference type="RefSeq" id="WP_002970629.1">
    <property type="nucleotide sequence ID" value="NC_010740.1"/>
</dbReference>
<dbReference type="AlphaFoldDB" id="A0A0F6AUJ5"/>
<dbReference type="EMBL" id="CP000888">
    <property type="protein sequence ID" value="ACD74007.1"/>
    <property type="molecule type" value="Genomic_DNA"/>
</dbReference>
<dbReference type="Proteomes" id="UP000002565">
    <property type="component" value="Chromosome 2"/>
</dbReference>
<feature type="transmembrane region" description="Helical" evidence="8">
    <location>
        <begin position="434"/>
        <end position="454"/>
    </location>
</feature>
<feature type="transmembrane region" description="Helical" evidence="8">
    <location>
        <begin position="548"/>
        <end position="569"/>
    </location>
</feature>
<evidence type="ECO:0000313" key="10">
    <source>
        <dbReference type="EMBL" id="ACD74007.1"/>
    </source>
</evidence>
<reference evidence="10 11" key="1">
    <citation type="journal article" date="2008" name="PLoS ONE">
        <title>Genome sequence of Brucella abortus vaccine strain S19 compared to virulent strains yields candidate virulence genes.</title>
        <authorList>
            <person name="Crasta O.R."/>
            <person name="Folkerts O."/>
            <person name="Fei Z."/>
            <person name="Mane S.P."/>
            <person name="Evans C."/>
            <person name="Martino-Catt S."/>
            <person name="Bricker B."/>
            <person name="Yu G."/>
            <person name="Du L."/>
            <person name="Sobral B.W."/>
        </authorList>
    </citation>
    <scope>NUCLEOTIDE SEQUENCE [LARGE SCALE GENOMIC DNA]</scope>
    <source>
        <strain evidence="10 11">S19</strain>
    </source>
</reference>
<name>A0A0F6AUJ5_BRUA1</name>
<dbReference type="GeneID" id="93015554"/>
<evidence type="ECO:0000256" key="4">
    <source>
        <dbReference type="ARBA" id="ARBA00022519"/>
    </source>
</evidence>
<evidence type="ECO:0000256" key="2">
    <source>
        <dbReference type="ARBA" id="ARBA00022448"/>
    </source>
</evidence>
<dbReference type="GO" id="GO:0005886">
    <property type="term" value="C:plasma membrane"/>
    <property type="evidence" value="ECO:0007669"/>
    <property type="project" value="UniProtKB-SubCell"/>
</dbReference>